<comment type="subcellular location">
    <subcellularLocation>
        <location evidence="2">Membrane</location>
        <topology evidence="2">Multi-pass membrane protein</topology>
    </subcellularLocation>
</comment>
<evidence type="ECO:0000256" key="12">
    <source>
        <dbReference type="ARBA" id="ARBA00023098"/>
    </source>
</evidence>
<dbReference type="AlphaFoldDB" id="A0A1G4JT55"/>
<keyword evidence="20" id="KW-1185">Reference proteome</keyword>
<dbReference type="GO" id="GO:0004605">
    <property type="term" value="F:phosphatidate cytidylyltransferase activity"/>
    <property type="evidence" value="ECO:0007669"/>
    <property type="project" value="UniProtKB-UniRule"/>
</dbReference>
<comment type="catalytic activity">
    <reaction evidence="1 16 17">
        <text>a 1,2-diacyl-sn-glycero-3-phosphate + CTP + H(+) = a CDP-1,2-diacyl-sn-glycerol + diphosphate</text>
        <dbReference type="Rhea" id="RHEA:16229"/>
        <dbReference type="ChEBI" id="CHEBI:15378"/>
        <dbReference type="ChEBI" id="CHEBI:33019"/>
        <dbReference type="ChEBI" id="CHEBI:37563"/>
        <dbReference type="ChEBI" id="CHEBI:58332"/>
        <dbReference type="ChEBI" id="CHEBI:58608"/>
        <dbReference type="EC" id="2.7.7.41"/>
    </reaction>
</comment>
<evidence type="ECO:0000256" key="6">
    <source>
        <dbReference type="ARBA" id="ARBA00012487"/>
    </source>
</evidence>
<evidence type="ECO:0000256" key="2">
    <source>
        <dbReference type="ARBA" id="ARBA00004141"/>
    </source>
</evidence>
<feature type="transmembrane region" description="Helical" evidence="16">
    <location>
        <begin position="153"/>
        <end position="172"/>
    </location>
</feature>
<keyword evidence="9 16" id="KW-0812">Transmembrane</keyword>
<evidence type="ECO:0000256" key="18">
    <source>
        <dbReference type="SAM" id="MobiDB-lite"/>
    </source>
</evidence>
<keyword evidence="10 16" id="KW-0548">Nucleotidyltransferase</keyword>
<dbReference type="PIRSF" id="PIRSF018269">
    <property type="entry name" value="PC_trans_euk"/>
    <property type="match status" value="1"/>
</dbReference>
<accession>A0A1G4JT55</accession>
<keyword evidence="12 16" id="KW-0443">Lipid metabolism</keyword>
<dbReference type="InterPro" id="IPR016720">
    <property type="entry name" value="PC_Trfase_euk"/>
</dbReference>
<feature type="region of interest" description="Disordered" evidence="18">
    <location>
        <begin position="1"/>
        <end position="44"/>
    </location>
</feature>
<keyword evidence="7 16" id="KW-0444">Lipid biosynthesis</keyword>
<keyword evidence="15 16" id="KW-1208">Phospholipid metabolism</keyword>
<evidence type="ECO:0000256" key="5">
    <source>
        <dbReference type="ARBA" id="ARBA00010185"/>
    </source>
</evidence>
<keyword evidence="13 16" id="KW-0472">Membrane</keyword>
<feature type="transmembrane region" description="Helical" evidence="16">
    <location>
        <begin position="322"/>
        <end position="344"/>
    </location>
</feature>
<evidence type="ECO:0000256" key="14">
    <source>
        <dbReference type="ARBA" id="ARBA00023209"/>
    </source>
</evidence>
<dbReference type="Proteomes" id="UP000191144">
    <property type="component" value="Chromosome F"/>
</dbReference>
<evidence type="ECO:0000256" key="4">
    <source>
        <dbReference type="ARBA" id="ARBA00005189"/>
    </source>
</evidence>
<evidence type="ECO:0000313" key="19">
    <source>
        <dbReference type="EMBL" id="SCU94063.1"/>
    </source>
</evidence>
<dbReference type="EC" id="2.7.7.41" evidence="6 16"/>
<proteinExistence type="inferred from homology"/>
<keyword evidence="11 16" id="KW-1133">Transmembrane helix</keyword>
<evidence type="ECO:0000256" key="8">
    <source>
        <dbReference type="ARBA" id="ARBA00022679"/>
    </source>
</evidence>
<evidence type="ECO:0000256" key="1">
    <source>
        <dbReference type="ARBA" id="ARBA00001698"/>
    </source>
</evidence>
<evidence type="ECO:0000313" key="20">
    <source>
        <dbReference type="Proteomes" id="UP000191144"/>
    </source>
</evidence>
<evidence type="ECO:0000256" key="13">
    <source>
        <dbReference type="ARBA" id="ARBA00023136"/>
    </source>
</evidence>
<dbReference type="PROSITE" id="PS01315">
    <property type="entry name" value="CDS"/>
    <property type="match status" value="1"/>
</dbReference>
<feature type="transmembrane region" description="Helical" evidence="16">
    <location>
        <begin position="208"/>
        <end position="229"/>
    </location>
</feature>
<evidence type="ECO:0000256" key="9">
    <source>
        <dbReference type="ARBA" id="ARBA00022692"/>
    </source>
</evidence>
<comment type="pathway">
    <text evidence="3 16 17">Phospholipid metabolism; CDP-diacylglycerol biosynthesis; CDP-diacylglycerol from sn-glycerol 3-phosphate: step 3/3.</text>
</comment>
<keyword evidence="8 16" id="KW-0808">Transferase</keyword>
<comment type="pathway">
    <text evidence="4">Lipid metabolism.</text>
</comment>
<evidence type="ECO:0000256" key="17">
    <source>
        <dbReference type="RuleBase" id="RU003938"/>
    </source>
</evidence>
<gene>
    <name evidence="19" type="ORF">LAME_0F05952G</name>
</gene>
<evidence type="ECO:0000256" key="15">
    <source>
        <dbReference type="ARBA" id="ARBA00023264"/>
    </source>
</evidence>
<sequence>MVSKKTKKNSGSSKRSDAEVGGSSNRQDAVKTDQKTGQKAGQDDAKLQKDTKRYNFVVRTVWTFIMISGFFITLASGHFWCVLLILACQIAAFKECIRVTSISSREKNLPLTRTLNWYLLFTTIYYLDGRSIFKFFQYYFIHYRVLNLVSTNHLFICYCLYVLGFVFFVCSLRKGHLKFQFGSLCVTHMVLLLVVFQAHLVINNVLNGLIWFLLPCGLVIVNDIFAYLCGITFGRTKLIEISPKKTLEGFLGAWIFTGIASVLLTRLLTPFTYMTCPVKDINTNFFTPLTCDLNPVFLPQDYRLPPIVFEKFGVSTITMKPIYLHALNLATFASLFAPFGGFFASGLKRTFKVKDFGQSIPGHGGITDRVDCQFLMGSFMNLYYETFISEKRITVETVISTILLNFNERQILELIKILNEVLYSNGFISDKVYGKLLDLYNI</sequence>
<comment type="similarity">
    <text evidence="5 16 17">Belongs to the CDS family.</text>
</comment>
<dbReference type="PANTHER" id="PTHR13773:SF8">
    <property type="entry name" value="PHOSPHATIDATE CYTIDYLYLTRANSFERASE, PHOTORECEPTOR-SPECIFIC"/>
    <property type="match status" value="1"/>
</dbReference>
<evidence type="ECO:0000256" key="16">
    <source>
        <dbReference type="PIRNR" id="PIRNR018269"/>
    </source>
</evidence>
<dbReference type="UniPathway" id="UPA00557">
    <property type="reaction ID" value="UER00614"/>
</dbReference>
<name>A0A1G4JT55_9SACH</name>
<evidence type="ECO:0000256" key="10">
    <source>
        <dbReference type="ARBA" id="ARBA00022695"/>
    </source>
</evidence>
<feature type="transmembrane region" description="Helical" evidence="16">
    <location>
        <begin position="184"/>
        <end position="202"/>
    </location>
</feature>
<dbReference type="Pfam" id="PF01148">
    <property type="entry name" value="CTP_transf_1"/>
    <property type="match status" value="1"/>
</dbReference>
<evidence type="ECO:0000256" key="7">
    <source>
        <dbReference type="ARBA" id="ARBA00022516"/>
    </source>
</evidence>
<feature type="transmembrane region" description="Helical" evidence="16">
    <location>
        <begin position="250"/>
        <end position="269"/>
    </location>
</feature>
<protein>
    <recommendedName>
        <fullName evidence="6 16">Phosphatidate cytidylyltransferase</fullName>
        <ecNumber evidence="6 16">2.7.7.41</ecNumber>
    </recommendedName>
</protein>
<reference evidence="20" key="1">
    <citation type="submission" date="2016-03" db="EMBL/GenBank/DDBJ databases">
        <authorList>
            <person name="Devillers Hugo."/>
        </authorList>
    </citation>
    <scope>NUCLEOTIDE SEQUENCE [LARGE SCALE GENOMIC DNA]</scope>
</reference>
<dbReference type="EMBL" id="LT598477">
    <property type="protein sequence ID" value="SCU94063.1"/>
    <property type="molecule type" value="Genomic_DNA"/>
</dbReference>
<feature type="transmembrane region" description="Helical" evidence="16">
    <location>
        <begin position="56"/>
        <end position="73"/>
    </location>
</feature>
<keyword evidence="14 16" id="KW-0594">Phospholipid biosynthesis</keyword>
<feature type="transmembrane region" description="Helical" evidence="16">
    <location>
        <begin position="79"/>
        <end position="97"/>
    </location>
</feature>
<dbReference type="GO" id="GO:0016024">
    <property type="term" value="P:CDP-diacylglycerol biosynthetic process"/>
    <property type="evidence" value="ECO:0007669"/>
    <property type="project" value="UniProtKB-UniRule"/>
</dbReference>
<evidence type="ECO:0000256" key="3">
    <source>
        <dbReference type="ARBA" id="ARBA00005119"/>
    </source>
</evidence>
<organism evidence="19 20">
    <name type="scientific">Lachancea meyersii CBS 8951</name>
    <dbReference type="NCBI Taxonomy" id="1266667"/>
    <lineage>
        <taxon>Eukaryota</taxon>
        <taxon>Fungi</taxon>
        <taxon>Dikarya</taxon>
        <taxon>Ascomycota</taxon>
        <taxon>Saccharomycotina</taxon>
        <taxon>Saccharomycetes</taxon>
        <taxon>Saccharomycetales</taxon>
        <taxon>Saccharomycetaceae</taxon>
        <taxon>Lachancea</taxon>
    </lineage>
</organism>
<dbReference type="OrthoDB" id="10260889at2759"/>
<dbReference type="GO" id="GO:0005789">
    <property type="term" value="C:endoplasmic reticulum membrane"/>
    <property type="evidence" value="ECO:0007669"/>
    <property type="project" value="TreeGrafter"/>
</dbReference>
<dbReference type="PANTHER" id="PTHR13773">
    <property type="entry name" value="PHOSPHATIDATE CYTIDYLYLTRANSFERASE"/>
    <property type="match status" value="1"/>
</dbReference>
<feature type="compositionally biased region" description="Basic and acidic residues" evidence="18">
    <location>
        <begin position="28"/>
        <end position="44"/>
    </location>
</feature>
<dbReference type="InterPro" id="IPR000374">
    <property type="entry name" value="PC_trans"/>
</dbReference>
<feature type="transmembrane region" description="Helical" evidence="16">
    <location>
        <begin position="117"/>
        <end position="141"/>
    </location>
</feature>
<evidence type="ECO:0000256" key="11">
    <source>
        <dbReference type="ARBA" id="ARBA00022989"/>
    </source>
</evidence>